<comment type="cofactor">
    <cofactor evidence="1">
        <name>FAD</name>
        <dbReference type="ChEBI" id="CHEBI:57692"/>
    </cofactor>
    <text evidence="1">Binds 4 FAD per tetramer. Each FAD binding site is formed by three monomers.</text>
</comment>
<comment type="catalytic activity">
    <reaction evidence="1">
        <text>dUMP + (6R)-5,10-methylene-5,6,7,8-tetrahydrofolate + NADPH + H(+) = dTMP + (6S)-5,6,7,8-tetrahydrofolate + NADP(+)</text>
        <dbReference type="Rhea" id="RHEA:29043"/>
        <dbReference type="ChEBI" id="CHEBI:15378"/>
        <dbReference type="ChEBI" id="CHEBI:15636"/>
        <dbReference type="ChEBI" id="CHEBI:57453"/>
        <dbReference type="ChEBI" id="CHEBI:57783"/>
        <dbReference type="ChEBI" id="CHEBI:58349"/>
        <dbReference type="ChEBI" id="CHEBI:63528"/>
        <dbReference type="ChEBI" id="CHEBI:246422"/>
        <dbReference type="EC" id="2.1.1.148"/>
    </reaction>
</comment>
<comment type="caution">
    <text evidence="2">The sequence shown here is derived from an EMBL/GenBank/DDBJ whole genome shotgun (WGS) entry which is preliminary data.</text>
</comment>
<proteinExistence type="inferred from homology"/>
<accession>A0ABU4J254</accession>
<sequence>MKVTLLAHTQLSEKFYDSFDIYGEFSEYEGNKVDRSNATDGQIISLSAIRTCYSSNAPSEIFNLEGEKYFGKQASDGEGGTDADRLIRHIMKSGHTSTMEHLNFTFAVEGVSRSLLAQLTRHRHFSFSVQSQRYVKFGSDDKSGGMDYITPHTVNDEKEMIGLAGVPYAATEIYKKAMKKAQKYYDELREAGVPAEDARMVLPNAATCNLVMTGNLRSILDFCSKRLSKQAQHEIRMLAEKLRDEVVAVEPWTKSFFGK</sequence>
<keyword evidence="1 2" id="KW-0808">Transferase</keyword>
<dbReference type="PROSITE" id="PS51331">
    <property type="entry name" value="THYX"/>
    <property type="match status" value="1"/>
</dbReference>
<keyword evidence="1" id="KW-0285">Flavoprotein</keyword>
<dbReference type="Gene3D" id="3.30.1360.170">
    <property type="match status" value="1"/>
</dbReference>
<keyword evidence="1 2" id="KW-0489">Methyltransferase</keyword>
<comment type="caution">
    <text evidence="1">Lacks conserved residue(s) required for the propagation of feature annotation.</text>
</comment>
<keyword evidence="3" id="KW-1185">Reference proteome</keyword>
<feature type="binding site" description="in other chain" evidence="1">
    <location>
        <begin position="131"/>
        <end position="133"/>
    </location>
    <ligand>
        <name>dUMP</name>
        <dbReference type="ChEBI" id="CHEBI:246422"/>
        <note>ligand shared between dimeric partners</note>
    </ligand>
</feature>
<feature type="active site" description="Involved in ionization of N3 of dUMP, leading to its activation" evidence="1">
    <location>
        <position position="226"/>
    </location>
</feature>
<protein>
    <recommendedName>
        <fullName evidence="1">Flavin-dependent thymidylate synthase</fullName>
        <shortName evidence="1">FDTS</shortName>
        <ecNumber evidence="1">2.1.1.148</ecNumber>
    </recommendedName>
    <alternativeName>
        <fullName evidence="1">FAD-dependent thymidylate synthase</fullName>
    </alternativeName>
    <alternativeName>
        <fullName evidence="1">Thymidylate synthase ThyX</fullName>
        <shortName evidence="1">TS</shortName>
        <shortName evidence="1">TSase</shortName>
    </alternativeName>
</protein>
<feature type="binding site" evidence="1">
    <location>
        <position position="97"/>
    </location>
    <ligand>
        <name>FAD</name>
        <dbReference type="ChEBI" id="CHEBI:57692"/>
        <note>ligand shared between neighboring subunits</note>
    </ligand>
</feature>
<comment type="pathway">
    <text evidence="1">Pyrimidine metabolism; dTTP biosynthesis.</text>
</comment>
<keyword evidence="1" id="KW-0274">FAD</keyword>
<evidence type="ECO:0000256" key="1">
    <source>
        <dbReference type="HAMAP-Rule" id="MF_01408"/>
    </source>
</evidence>
<dbReference type="GO" id="GO:0032259">
    <property type="term" value="P:methylation"/>
    <property type="evidence" value="ECO:0007669"/>
    <property type="project" value="UniProtKB-KW"/>
</dbReference>
<evidence type="ECO:0000313" key="3">
    <source>
        <dbReference type="Proteomes" id="UP001284771"/>
    </source>
</evidence>
<evidence type="ECO:0000313" key="2">
    <source>
        <dbReference type="EMBL" id="MDW8515079.1"/>
    </source>
</evidence>
<keyword evidence="1" id="KW-0521">NADP</keyword>
<comment type="similarity">
    <text evidence="1">Belongs to the thymidylate synthase ThyX family.</text>
</comment>
<keyword evidence="1" id="KW-0545">Nucleotide biosynthesis</keyword>
<feature type="binding site" evidence="1">
    <location>
        <begin position="118"/>
        <end position="121"/>
    </location>
    <ligand>
        <name>dUMP</name>
        <dbReference type="ChEBI" id="CHEBI:246422"/>
        <note>ligand shared between dimeric partners</note>
    </ligand>
</feature>
<reference evidence="3" key="1">
    <citation type="submission" date="2023-07" db="EMBL/GenBank/DDBJ databases">
        <title>Draft genomic sequences of Priestia flexa CCM isolated from the soil of an abandoned mine contaminated by free cyanide in the high Andean zone of Tacna, Peru.</title>
        <authorList>
            <person name="Caceda Quiroz C.J."/>
            <person name="Maraza Chooque G.J."/>
            <person name="Fora Quispe G.L."/>
            <person name="Carpio Mamani M."/>
        </authorList>
    </citation>
    <scope>NUCLEOTIDE SEQUENCE [LARGE SCALE GENOMIC DNA]</scope>
    <source>
        <strain evidence="3">CCM</strain>
    </source>
</reference>
<dbReference type="SUPFAM" id="SSF69796">
    <property type="entry name" value="Thymidylate synthase-complementing protein Thy1"/>
    <property type="match status" value="1"/>
</dbReference>
<dbReference type="PANTHER" id="PTHR34934:SF1">
    <property type="entry name" value="FLAVIN-DEPENDENT THYMIDYLATE SYNTHASE"/>
    <property type="match status" value="1"/>
</dbReference>
<comment type="function">
    <text evidence="1">Catalyzes the reductive methylation of 2'-deoxyuridine-5'-monophosphate (dUMP) to 2'-deoxythymidine-5'-monophosphate (dTMP) while utilizing 5,10-methylenetetrahydrofolate (mTHF) as the methyl donor, and NADPH and FADH(2) as the reductant.</text>
</comment>
<dbReference type="EC" id="2.1.1.148" evidence="1"/>
<organism evidence="2 3">
    <name type="scientific">Priestia flexa</name>
    <dbReference type="NCBI Taxonomy" id="86664"/>
    <lineage>
        <taxon>Bacteria</taxon>
        <taxon>Bacillati</taxon>
        <taxon>Bacillota</taxon>
        <taxon>Bacilli</taxon>
        <taxon>Bacillales</taxon>
        <taxon>Bacillaceae</taxon>
        <taxon>Priestia</taxon>
    </lineage>
</organism>
<dbReference type="GO" id="GO:0050797">
    <property type="term" value="F:thymidylate synthase (FAD) activity"/>
    <property type="evidence" value="ECO:0007669"/>
    <property type="project" value="UniProtKB-EC"/>
</dbReference>
<feature type="binding site" evidence="1">
    <location>
        <begin position="121"/>
        <end position="123"/>
    </location>
    <ligand>
        <name>FAD</name>
        <dbReference type="ChEBI" id="CHEBI:57692"/>
        <note>ligand shared between neighboring subunits</note>
    </ligand>
</feature>
<name>A0ABU4J254_9BACI</name>
<dbReference type="PANTHER" id="PTHR34934">
    <property type="entry name" value="FLAVIN-DEPENDENT THYMIDYLATE SYNTHASE"/>
    <property type="match status" value="1"/>
</dbReference>
<dbReference type="Proteomes" id="UP001284771">
    <property type="component" value="Unassembled WGS sequence"/>
</dbReference>
<feature type="binding site" evidence="1">
    <location>
        <position position="226"/>
    </location>
    <ligand>
        <name>dUMP</name>
        <dbReference type="ChEBI" id="CHEBI:246422"/>
        <note>ligand shared between dimeric partners</note>
    </ligand>
</feature>
<comment type="subunit">
    <text evidence="1">Homotetramer.</text>
</comment>
<dbReference type="EMBL" id="JAWUZT010000005">
    <property type="protein sequence ID" value="MDW8515079.1"/>
    <property type="molecule type" value="Genomic_DNA"/>
</dbReference>
<dbReference type="CDD" id="cd20175">
    <property type="entry name" value="ThyX"/>
    <property type="match status" value="1"/>
</dbReference>
<dbReference type="NCBIfam" id="TIGR02170">
    <property type="entry name" value="thyX"/>
    <property type="match status" value="1"/>
</dbReference>
<dbReference type="Pfam" id="PF02511">
    <property type="entry name" value="Thy1"/>
    <property type="match status" value="1"/>
</dbReference>
<dbReference type="InterPro" id="IPR036098">
    <property type="entry name" value="Thymidylate_synthase_ThyX_sf"/>
</dbReference>
<gene>
    <name evidence="1 2" type="primary">thyX</name>
    <name evidence="2" type="ORF">RIB56_02960</name>
</gene>
<feature type="binding site" description="in other chain" evidence="1">
    <location>
        <position position="199"/>
    </location>
    <ligand>
        <name>dUMP</name>
        <dbReference type="ChEBI" id="CHEBI:246422"/>
        <note>ligand shared between dimeric partners</note>
    </ligand>
</feature>
<dbReference type="RefSeq" id="WP_318757176.1">
    <property type="nucleotide sequence ID" value="NZ_JAWUZT010000005.1"/>
</dbReference>
<dbReference type="InterPro" id="IPR003669">
    <property type="entry name" value="Thymidylate_synthase_ThyX"/>
</dbReference>
<dbReference type="HAMAP" id="MF_01408">
    <property type="entry name" value="ThyX"/>
    <property type="match status" value="1"/>
</dbReference>
<feature type="binding site" evidence="1">
    <location>
        <begin position="215"/>
        <end position="217"/>
    </location>
    <ligand>
        <name>FAD</name>
        <dbReference type="ChEBI" id="CHEBI:57692"/>
        <note>ligand shared between neighboring subunits</note>
    </ligand>
</feature>